<evidence type="ECO:0000256" key="3">
    <source>
        <dbReference type="ARBA" id="ARBA00048707"/>
    </source>
</evidence>
<keyword evidence="2" id="KW-0378">Hydrolase</keyword>
<dbReference type="InterPro" id="IPR023476">
    <property type="entry name" value="Pep_tRNA_hydro_II_dom_sf"/>
</dbReference>
<evidence type="ECO:0000313" key="4">
    <source>
        <dbReference type="EnsemblProtists" id="EOD14912"/>
    </source>
</evidence>
<dbReference type="EnsemblProtists" id="EOD14912">
    <property type="protein sequence ID" value="EOD14912"/>
    <property type="gene ID" value="EMIHUDRAFT_197562"/>
</dbReference>
<reference evidence="4" key="2">
    <citation type="submission" date="2024-10" db="UniProtKB">
        <authorList>
            <consortium name="EnsemblProtists"/>
        </authorList>
    </citation>
    <scope>IDENTIFICATION</scope>
</reference>
<dbReference type="Proteomes" id="UP000013827">
    <property type="component" value="Unassembled WGS sequence"/>
</dbReference>
<dbReference type="Pfam" id="PF01981">
    <property type="entry name" value="PTH2"/>
    <property type="match status" value="1"/>
</dbReference>
<dbReference type="KEGG" id="ehx:EMIHUDRAFT_197562"/>
<keyword evidence="5" id="KW-1185">Reference proteome</keyword>
<dbReference type="OMA" id="AIIAQCC"/>
<accession>A0A0D3IUH7</accession>
<dbReference type="PANTHER" id="PTHR46194:SF1">
    <property type="entry name" value="PEPTIDYL-TRNA HYDROLASE PTRHD1-RELATED"/>
    <property type="match status" value="1"/>
</dbReference>
<evidence type="ECO:0000313" key="5">
    <source>
        <dbReference type="Proteomes" id="UP000013827"/>
    </source>
</evidence>
<dbReference type="Gene3D" id="3.40.1490.10">
    <property type="entry name" value="Bit1"/>
    <property type="match status" value="1"/>
</dbReference>
<proteinExistence type="predicted"/>
<dbReference type="HOGENOM" id="CLU_119261_0_1_1"/>
<dbReference type="GO" id="GO:0004045">
    <property type="term" value="F:peptidyl-tRNA hydrolase activity"/>
    <property type="evidence" value="ECO:0007669"/>
    <property type="project" value="UniProtKB-EC"/>
</dbReference>
<reference evidence="5" key="1">
    <citation type="journal article" date="2013" name="Nature">
        <title>Pan genome of the phytoplankton Emiliania underpins its global distribution.</title>
        <authorList>
            <person name="Read B.A."/>
            <person name="Kegel J."/>
            <person name="Klute M.J."/>
            <person name="Kuo A."/>
            <person name="Lefebvre S.C."/>
            <person name="Maumus F."/>
            <person name="Mayer C."/>
            <person name="Miller J."/>
            <person name="Monier A."/>
            <person name="Salamov A."/>
            <person name="Young J."/>
            <person name="Aguilar M."/>
            <person name="Claverie J.M."/>
            <person name="Frickenhaus S."/>
            <person name="Gonzalez K."/>
            <person name="Herman E.K."/>
            <person name="Lin Y.C."/>
            <person name="Napier J."/>
            <person name="Ogata H."/>
            <person name="Sarno A.F."/>
            <person name="Shmutz J."/>
            <person name="Schroeder D."/>
            <person name="de Vargas C."/>
            <person name="Verret F."/>
            <person name="von Dassow P."/>
            <person name="Valentin K."/>
            <person name="Van de Peer Y."/>
            <person name="Wheeler G."/>
            <person name="Dacks J.B."/>
            <person name="Delwiche C.F."/>
            <person name="Dyhrman S.T."/>
            <person name="Glockner G."/>
            <person name="John U."/>
            <person name="Richards T."/>
            <person name="Worden A.Z."/>
            <person name="Zhang X."/>
            <person name="Grigoriev I.V."/>
            <person name="Allen A.E."/>
            <person name="Bidle K."/>
            <person name="Borodovsky M."/>
            <person name="Bowler C."/>
            <person name="Brownlee C."/>
            <person name="Cock J.M."/>
            <person name="Elias M."/>
            <person name="Gladyshev V.N."/>
            <person name="Groth M."/>
            <person name="Guda C."/>
            <person name="Hadaegh A."/>
            <person name="Iglesias-Rodriguez M.D."/>
            <person name="Jenkins J."/>
            <person name="Jones B.M."/>
            <person name="Lawson T."/>
            <person name="Leese F."/>
            <person name="Lindquist E."/>
            <person name="Lobanov A."/>
            <person name="Lomsadze A."/>
            <person name="Malik S.B."/>
            <person name="Marsh M.E."/>
            <person name="Mackinder L."/>
            <person name="Mock T."/>
            <person name="Mueller-Roeber B."/>
            <person name="Pagarete A."/>
            <person name="Parker M."/>
            <person name="Probert I."/>
            <person name="Quesneville H."/>
            <person name="Raines C."/>
            <person name="Rensing S.A."/>
            <person name="Riano-Pachon D.M."/>
            <person name="Richier S."/>
            <person name="Rokitta S."/>
            <person name="Shiraiwa Y."/>
            <person name="Soanes D.M."/>
            <person name="van der Giezen M."/>
            <person name="Wahlund T.M."/>
            <person name="Williams B."/>
            <person name="Wilson W."/>
            <person name="Wolfe G."/>
            <person name="Wurch L.L."/>
        </authorList>
    </citation>
    <scope>NUCLEOTIDE SEQUENCE</scope>
</reference>
<dbReference type="PANTHER" id="PTHR46194">
    <property type="entry name" value="PEPTIDYL-TRNA HYDROLASE PTRHD1-RELATED"/>
    <property type="match status" value="1"/>
</dbReference>
<sequence>MAEAAAAASPTPDAAGEDTLVQFIILRRDLLKTMEWPVGSVVAQACHASLAVIWENRADASVAAYLSPENIASMHKVTKEVKGEPQLLTLAEKLRAEGVVHKLWVEQPENIPTAIALKPYPRSEVAPLLKKYQLFR</sequence>
<dbReference type="EC" id="3.1.1.29" evidence="1"/>
<dbReference type="AlphaFoldDB" id="A0A0D3IUH7"/>
<comment type="catalytic activity">
    <reaction evidence="3">
        <text>an N-acyl-L-alpha-aminoacyl-tRNA + H2O = an N-acyl-L-amino acid + a tRNA + H(+)</text>
        <dbReference type="Rhea" id="RHEA:54448"/>
        <dbReference type="Rhea" id="RHEA-COMP:10123"/>
        <dbReference type="Rhea" id="RHEA-COMP:13883"/>
        <dbReference type="ChEBI" id="CHEBI:15377"/>
        <dbReference type="ChEBI" id="CHEBI:15378"/>
        <dbReference type="ChEBI" id="CHEBI:59874"/>
        <dbReference type="ChEBI" id="CHEBI:78442"/>
        <dbReference type="ChEBI" id="CHEBI:138191"/>
        <dbReference type="EC" id="3.1.1.29"/>
    </reaction>
</comment>
<dbReference type="GeneID" id="17261045"/>
<dbReference type="RefSeq" id="XP_005767341.1">
    <property type="nucleotide sequence ID" value="XM_005767284.1"/>
</dbReference>
<dbReference type="SUPFAM" id="SSF102462">
    <property type="entry name" value="Peptidyl-tRNA hydrolase II"/>
    <property type="match status" value="1"/>
</dbReference>
<dbReference type="PaxDb" id="2903-EOD14912"/>
<evidence type="ECO:0000256" key="1">
    <source>
        <dbReference type="ARBA" id="ARBA00013260"/>
    </source>
</evidence>
<dbReference type="InterPro" id="IPR042237">
    <property type="entry name" value="PTRHD1"/>
</dbReference>
<dbReference type="CDD" id="cd02429">
    <property type="entry name" value="PTH2_like"/>
    <property type="match status" value="1"/>
</dbReference>
<name>A0A0D3IUH7_EMIH1</name>
<dbReference type="eggNOG" id="KOG3305">
    <property type="taxonomic scope" value="Eukaryota"/>
</dbReference>
<organism evidence="4 5">
    <name type="scientific">Emiliania huxleyi (strain CCMP1516)</name>
    <dbReference type="NCBI Taxonomy" id="280463"/>
    <lineage>
        <taxon>Eukaryota</taxon>
        <taxon>Haptista</taxon>
        <taxon>Haptophyta</taxon>
        <taxon>Prymnesiophyceae</taxon>
        <taxon>Isochrysidales</taxon>
        <taxon>Noelaerhabdaceae</taxon>
        <taxon>Emiliania</taxon>
    </lineage>
</organism>
<protein>
    <recommendedName>
        <fullName evidence="1">peptidyl-tRNA hydrolase</fullName>
        <ecNumber evidence="1">3.1.1.29</ecNumber>
    </recommendedName>
</protein>
<evidence type="ECO:0000256" key="2">
    <source>
        <dbReference type="ARBA" id="ARBA00022801"/>
    </source>
</evidence>
<dbReference type="InterPro" id="IPR002833">
    <property type="entry name" value="PTH2"/>
</dbReference>